<dbReference type="Proteomes" id="UP001439008">
    <property type="component" value="Unassembled WGS sequence"/>
</dbReference>
<name>A0ABV2AV60_9EUKA</name>
<proteinExistence type="predicted"/>
<organism evidence="2 3">
    <name type="scientific">Bonamia ostreae</name>
    <dbReference type="NCBI Taxonomy" id="126728"/>
    <lineage>
        <taxon>Eukaryota</taxon>
        <taxon>Sar</taxon>
        <taxon>Rhizaria</taxon>
        <taxon>Endomyxa</taxon>
        <taxon>Ascetosporea</taxon>
        <taxon>Haplosporida</taxon>
        <taxon>Bonamia</taxon>
    </lineage>
</organism>
<protein>
    <submittedName>
        <fullName evidence="2">Uncharacterized protein</fullName>
    </submittedName>
</protein>
<feature type="chain" id="PRO_5045059920" evidence="1">
    <location>
        <begin position="19"/>
        <end position="100"/>
    </location>
</feature>
<evidence type="ECO:0000313" key="2">
    <source>
        <dbReference type="EMBL" id="MES1923550.1"/>
    </source>
</evidence>
<evidence type="ECO:0000313" key="3">
    <source>
        <dbReference type="Proteomes" id="UP001439008"/>
    </source>
</evidence>
<keyword evidence="1" id="KW-0732">Signal</keyword>
<sequence length="100" mass="10754">MNMLLSLLLSLSFIFAQANGSCKVTYTLQGLSTISEGLSSNDCHFDEAAKEVEVNGSCILTTKSGFLVKVDGAYSPTAQLVCLHDGTPVIKHFDLIKIEN</sequence>
<dbReference type="EMBL" id="JBDODL010006834">
    <property type="protein sequence ID" value="MES1923550.1"/>
    <property type="molecule type" value="Genomic_DNA"/>
</dbReference>
<reference evidence="2 3" key="1">
    <citation type="journal article" date="2024" name="BMC Biol.">
        <title>Comparative genomics of Ascetosporea gives new insight into the evolutionary basis for animal parasitism in Rhizaria.</title>
        <authorList>
            <person name="Hiltunen Thoren M."/>
            <person name="Onut-Brannstrom I."/>
            <person name="Alfjorden A."/>
            <person name="Peckova H."/>
            <person name="Swords F."/>
            <person name="Hooper C."/>
            <person name="Holzer A.S."/>
            <person name="Bass D."/>
            <person name="Burki F."/>
        </authorList>
    </citation>
    <scope>NUCLEOTIDE SEQUENCE [LARGE SCALE GENOMIC DNA]</scope>
    <source>
        <strain evidence="2">20-A016</strain>
    </source>
</reference>
<keyword evidence="3" id="KW-1185">Reference proteome</keyword>
<evidence type="ECO:0000256" key="1">
    <source>
        <dbReference type="SAM" id="SignalP"/>
    </source>
</evidence>
<feature type="signal peptide" evidence="1">
    <location>
        <begin position="1"/>
        <end position="18"/>
    </location>
</feature>
<gene>
    <name evidence="2" type="ORF">MHBO_005140</name>
</gene>
<comment type="caution">
    <text evidence="2">The sequence shown here is derived from an EMBL/GenBank/DDBJ whole genome shotgun (WGS) entry which is preliminary data.</text>
</comment>
<accession>A0ABV2AV60</accession>